<evidence type="ECO:0000256" key="2">
    <source>
        <dbReference type="ARBA" id="ARBA00022676"/>
    </source>
</evidence>
<keyword evidence="6" id="KW-1185">Reference proteome</keyword>
<comment type="similarity">
    <text evidence="1">Belongs to the glycosyltransferase 34 family.</text>
</comment>
<protein>
    <recommendedName>
        <fullName evidence="7">Glycosyltransferase family 34 protein</fullName>
    </recommendedName>
</protein>
<evidence type="ECO:0008006" key="7">
    <source>
        <dbReference type="Google" id="ProtNLM"/>
    </source>
</evidence>
<reference evidence="5 6" key="1">
    <citation type="submission" date="2023-08" db="EMBL/GenBank/DDBJ databases">
        <title>Black Yeasts Isolated from many extreme environments.</title>
        <authorList>
            <person name="Coleine C."/>
            <person name="Stajich J.E."/>
            <person name="Selbmann L."/>
        </authorList>
    </citation>
    <scope>NUCLEOTIDE SEQUENCE [LARGE SCALE GENOMIC DNA]</scope>
    <source>
        <strain evidence="5 6">CCFEE 5885</strain>
    </source>
</reference>
<dbReference type="InterPro" id="IPR008630">
    <property type="entry name" value="Glyco_trans_34"/>
</dbReference>
<evidence type="ECO:0000313" key="5">
    <source>
        <dbReference type="EMBL" id="KAK5092419.1"/>
    </source>
</evidence>
<name>A0ABR0K9J7_9EURO</name>
<dbReference type="PANTHER" id="PTHR31306">
    <property type="entry name" value="ALPHA-1,6-MANNOSYLTRANSFERASE MNN11-RELATED"/>
    <property type="match status" value="1"/>
</dbReference>
<evidence type="ECO:0000256" key="1">
    <source>
        <dbReference type="ARBA" id="ARBA00005664"/>
    </source>
</evidence>
<organism evidence="5 6">
    <name type="scientific">Lithohypha guttulata</name>
    <dbReference type="NCBI Taxonomy" id="1690604"/>
    <lineage>
        <taxon>Eukaryota</taxon>
        <taxon>Fungi</taxon>
        <taxon>Dikarya</taxon>
        <taxon>Ascomycota</taxon>
        <taxon>Pezizomycotina</taxon>
        <taxon>Eurotiomycetes</taxon>
        <taxon>Chaetothyriomycetidae</taxon>
        <taxon>Chaetothyriales</taxon>
        <taxon>Trichomeriaceae</taxon>
        <taxon>Lithohypha</taxon>
    </lineage>
</organism>
<dbReference type="Proteomes" id="UP001345013">
    <property type="component" value="Unassembled WGS sequence"/>
</dbReference>
<dbReference type="InterPro" id="IPR029044">
    <property type="entry name" value="Nucleotide-diphossugar_trans"/>
</dbReference>
<keyword evidence="2" id="KW-0328">Glycosyltransferase</keyword>
<dbReference type="Gene3D" id="3.90.550.10">
    <property type="entry name" value="Spore Coat Polysaccharide Biosynthesis Protein SpsA, Chain A"/>
    <property type="match status" value="1"/>
</dbReference>
<gene>
    <name evidence="5" type="ORF">LTR24_005237</name>
</gene>
<keyword evidence="3" id="KW-0808">Transferase</keyword>
<dbReference type="Pfam" id="PF05637">
    <property type="entry name" value="Glyco_transf_34"/>
    <property type="match status" value="1"/>
</dbReference>
<evidence type="ECO:0000256" key="3">
    <source>
        <dbReference type="ARBA" id="ARBA00022679"/>
    </source>
</evidence>
<dbReference type="EMBL" id="JAVRRG010000058">
    <property type="protein sequence ID" value="KAK5092419.1"/>
    <property type="molecule type" value="Genomic_DNA"/>
</dbReference>
<accession>A0ABR0K9J7</accession>
<dbReference type="PANTHER" id="PTHR31306:SF8">
    <property type="entry name" value="GLYCOSYLTRANSFERASE FAMILY 34 PROTEIN"/>
    <property type="match status" value="1"/>
</dbReference>
<feature type="compositionally biased region" description="Low complexity" evidence="4">
    <location>
        <begin position="71"/>
        <end position="87"/>
    </location>
</feature>
<comment type="caution">
    <text evidence="5">The sequence shown here is derived from an EMBL/GenBank/DDBJ whole genome shotgun (WGS) entry which is preliminary data.</text>
</comment>
<sequence length="459" mass="54048">MPQVRYLALTFICVILVYQLSTYTHYRASTPNKPPIVHSSVHDEYEDLDASQEHLKISQPSSTLIPESEQPESTIASSAPSEASSSPDVLTTVLETGSHHVFDFETALDTSMTTIWSRIGKVTSLYWTKQSEKTEAYEKGLLTHRDHDHRYNYKHFAQRRESIEDTWSKHAYLIQILMQELEKSPSERLDWLFWHDADLLMLNSLLPLEVFLPPANGKWDHINLLISNDKHGLNDGTFLVRVCEWSVYLFASGLSYPYYHPEKRLRNGEQGALQMVLADWDKFGNHTVHVPQRWFNAYHNYGIAPDIPPEWEFELDYVEPGDLLVHLPGTGDSRTAIMNEWWRKLQEDSAKWHIPYNETRYFKEIGEFWEKDAPREREREADYWRKYHVILTVGTKCDDKQREWEKTLRHTWKGNSTKEEINKAIEDKKPYWHEIKKEALREEERARKNGTHTDYITPE</sequence>
<feature type="region of interest" description="Disordered" evidence="4">
    <location>
        <begin position="58"/>
        <end position="88"/>
    </location>
</feature>
<evidence type="ECO:0000313" key="6">
    <source>
        <dbReference type="Proteomes" id="UP001345013"/>
    </source>
</evidence>
<proteinExistence type="inferred from homology"/>
<evidence type="ECO:0000256" key="4">
    <source>
        <dbReference type="SAM" id="MobiDB-lite"/>
    </source>
</evidence>